<organism evidence="2 3">
    <name type="scientific">Arabidopsis thaliana x Arabidopsis arenosa</name>
    <dbReference type="NCBI Taxonomy" id="1240361"/>
    <lineage>
        <taxon>Eukaryota</taxon>
        <taxon>Viridiplantae</taxon>
        <taxon>Streptophyta</taxon>
        <taxon>Embryophyta</taxon>
        <taxon>Tracheophyta</taxon>
        <taxon>Spermatophyta</taxon>
        <taxon>Magnoliopsida</taxon>
        <taxon>eudicotyledons</taxon>
        <taxon>Gunneridae</taxon>
        <taxon>Pentapetalae</taxon>
        <taxon>rosids</taxon>
        <taxon>malvids</taxon>
        <taxon>Brassicales</taxon>
        <taxon>Brassicaceae</taxon>
        <taxon>Camelineae</taxon>
        <taxon>Arabidopsis</taxon>
    </lineage>
</organism>
<reference evidence="2 3" key="1">
    <citation type="submission" date="2020-12" db="EMBL/GenBank/DDBJ databases">
        <title>Concerted genomic and epigenomic changes stabilize Arabidopsis allopolyploids.</title>
        <authorList>
            <person name="Chen Z."/>
        </authorList>
    </citation>
    <scope>NUCLEOTIDE SEQUENCE [LARGE SCALE GENOMIC DNA]</scope>
    <source>
        <strain evidence="2">Allo738</strain>
        <tissue evidence="2">Leaf</tissue>
    </source>
</reference>
<feature type="region of interest" description="Disordered" evidence="1">
    <location>
        <begin position="37"/>
        <end position="65"/>
    </location>
</feature>
<evidence type="ECO:0000256" key="1">
    <source>
        <dbReference type="SAM" id="MobiDB-lite"/>
    </source>
</evidence>
<keyword evidence="3" id="KW-1185">Reference proteome</keyword>
<sequence length="295" mass="34361">MVNRKEGENCSKLVLEALTATMTKMMDERFEVYQKMKEQELKPKPPDNTMRSIRSSPQKIPHTPKSKHVLYHDYQPTNELYKFSGKIDYLKWEKNMDEWFYYHNFLSEKRLGCAISQLTGDAYKYGNAFELFRSKTEQKITGVMVKHTYLGEVTTSKSTFNVLHHDLRRAEGALNPLTIKEKPPDWHQPPYIRKESKDRSMSETRDFIKGKTDLRSNPFQLGEDDMIMGSLGHGTNGQLEDMLDHQLEDMLDPHGEVLLHHIEPKEHSIEYEAKEREDEELGAKEDMALHVATGQ</sequence>
<feature type="compositionally biased region" description="Polar residues" evidence="1">
    <location>
        <begin position="49"/>
        <end position="58"/>
    </location>
</feature>
<proteinExistence type="predicted"/>
<evidence type="ECO:0000313" key="2">
    <source>
        <dbReference type="EMBL" id="KAG7594214.1"/>
    </source>
</evidence>
<feature type="region of interest" description="Disordered" evidence="1">
    <location>
        <begin position="178"/>
        <end position="204"/>
    </location>
</feature>
<gene>
    <name evidence="2" type="ORF">ISN45_Aa01g029820</name>
</gene>
<protein>
    <submittedName>
        <fullName evidence="2">Uncharacterized protein</fullName>
    </submittedName>
</protein>
<accession>A0A8T2CB47</accession>
<name>A0A8T2CB47_9BRAS</name>
<feature type="compositionally biased region" description="Basic and acidic residues" evidence="1">
    <location>
        <begin position="192"/>
        <end position="204"/>
    </location>
</feature>
<dbReference type="Proteomes" id="UP000694240">
    <property type="component" value="Chromosome 6"/>
</dbReference>
<dbReference type="EMBL" id="JAEFBK010000006">
    <property type="protein sequence ID" value="KAG7594214.1"/>
    <property type="molecule type" value="Genomic_DNA"/>
</dbReference>
<comment type="caution">
    <text evidence="2">The sequence shown here is derived from an EMBL/GenBank/DDBJ whole genome shotgun (WGS) entry which is preliminary data.</text>
</comment>
<dbReference type="AlphaFoldDB" id="A0A8T2CB47"/>
<evidence type="ECO:0000313" key="3">
    <source>
        <dbReference type="Proteomes" id="UP000694240"/>
    </source>
</evidence>